<feature type="signal peptide" evidence="1">
    <location>
        <begin position="1"/>
        <end position="22"/>
    </location>
</feature>
<protein>
    <submittedName>
        <fullName evidence="2">IgGFc-binding protein-like protein 2</fullName>
    </submittedName>
</protein>
<name>A0AA96MI20_HALDU</name>
<organism evidence="2">
    <name type="scientific">Halisarca dujardinii</name>
    <name type="common">Dujardin's slime sponge</name>
    <dbReference type="NCBI Taxonomy" id="2583056"/>
    <lineage>
        <taxon>Eukaryota</taxon>
        <taxon>Metazoa</taxon>
        <taxon>Porifera</taxon>
        <taxon>Demospongiae</taxon>
        <taxon>Verongimorpha</taxon>
        <taxon>Chondrillida</taxon>
        <taxon>Halisarcidae</taxon>
        <taxon>Halisarca</taxon>
    </lineage>
</organism>
<keyword evidence="1" id="KW-0732">Signal</keyword>
<accession>A0AA96MI20</accession>
<evidence type="ECO:0000313" key="2">
    <source>
        <dbReference type="EMBL" id="WNS50041.1"/>
    </source>
</evidence>
<evidence type="ECO:0000256" key="1">
    <source>
        <dbReference type="SAM" id="SignalP"/>
    </source>
</evidence>
<dbReference type="AlphaFoldDB" id="A0AA96MI20"/>
<proteinExistence type="evidence at transcript level"/>
<reference evidence="2" key="1">
    <citation type="submission" date="2023-08" db="EMBL/GenBank/DDBJ databases">
        <authorList>
            <person name="Adameyko K."/>
            <person name="Kravchuk O."/>
            <person name="Lyupina Y."/>
        </authorList>
    </citation>
    <scope>NUCLEOTIDE SEQUENCE</scope>
</reference>
<dbReference type="EMBL" id="OR460118">
    <property type="protein sequence ID" value="WNS50041.1"/>
    <property type="molecule type" value="mRNA"/>
</dbReference>
<sequence length="669" mass="74291">MSTKRELYLLLCTLVTAVLCNSEQYLSNVYGVSVLNRLQAAISSKGCVGGICVCSELNREWSGVFSTGVSLPSVLAKDAATADETQDIQRAIRHVNRIADSMPIANRILDTCKWTRTLFSEKYSSLLEKMNQQTTEDSKVEAVKAAICELNEAVPDPEPAGDVTEVPLFLLYLRYKQEYFGAKDELARKILKEREARTDDDFRKWYQDNLEILRCDVDSAYQKWEIFGNKRKVEDLLVDNDIVADSSLITNSLGLFTAVRDLQPTTDNVAEGTMPVTLTPSGWEAILDGSHTGSPDQLSFEIGEMQVRVAELEGLKSNKASDSKPLESTLNSTLKNVTSLSLEITNARTLCRNGRVQQCNKVASLQKQLTSTSDNFIRDYVSYKSTDSVDGVKKQIQDLQVEIGKAEVQRRSQTALSTTQALDIPEGVQQVSVMFNWTEDSSNLNATFKSLNMTDPLQKRPFLYIQSPPDEGCTGCYDSFQDDVVAERISAKLYFLTMERSWFDPTVLQKAYMKKIIGELSEPYSPSATSQSMLFDDLARRDYLLPFYPTSMVMATDIVVTLKTTSSEAVGAIYKAAWSSSPVKLGIGPFSVVSALEGTYNSQYRYSIENINNEQSEGGSASRLKVRLAGGQIIGMRYQMMESVNVEPAGVTLGPLNITVTPPPGRHRQ</sequence>
<feature type="chain" id="PRO_5041702304" evidence="1">
    <location>
        <begin position="23"/>
        <end position="669"/>
    </location>
</feature>